<keyword evidence="6" id="KW-1185">Reference proteome</keyword>
<proteinExistence type="predicted"/>
<dbReference type="GO" id="GO:0003676">
    <property type="term" value="F:nucleic acid binding"/>
    <property type="evidence" value="ECO:0007669"/>
    <property type="project" value="InterPro"/>
</dbReference>
<keyword evidence="1" id="KW-0862">Zinc</keyword>
<feature type="region of interest" description="Disordered" evidence="2">
    <location>
        <begin position="211"/>
        <end position="238"/>
    </location>
</feature>
<evidence type="ECO:0000256" key="1">
    <source>
        <dbReference type="PROSITE-ProRule" id="PRU00047"/>
    </source>
</evidence>
<dbReference type="InterPro" id="IPR036273">
    <property type="entry name" value="CRAL/TRIO_N_dom_sf"/>
</dbReference>
<dbReference type="SUPFAM" id="SSF46938">
    <property type="entry name" value="CRAL/TRIO N-terminal domain"/>
    <property type="match status" value="1"/>
</dbReference>
<evidence type="ECO:0000256" key="2">
    <source>
        <dbReference type="SAM" id="MobiDB-lite"/>
    </source>
</evidence>
<dbReference type="InterPro" id="IPR052578">
    <property type="entry name" value="PI_Transfer_CRAL-TRIO"/>
</dbReference>
<dbReference type="CDD" id="cd00170">
    <property type="entry name" value="SEC14"/>
    <property type="match status" value="1"/>
</dbReference>
<dbReference type="Proteomes" id="UP001140011">
    <property type="component" value="Unassembled WGS sequence"/>
</dbReference>
<keyword evidence="1" id="KW-0479">Metal-binding</keyword>
<keyword evidence="1" id="KW-0863">Zinc-finger</keyword>
<sequence length="620" mass="69241">MTRVAKPAPKRPGEGTASFVSKPLMLKKSEIEQQRQNKRQRQAQGDDGGEGEGPKRNRSESSKVKRAERRRLFRQIDKERNFTCFLCRQKGHSVKNCPKAESGTAVDVCYHCGSADHTTKVCPTPSKTFSFATCFVCGGQGHLSSACQKNDKGLYPNGGGCKYCGSTLHLMKDCKPTKNKDLEATVGTVDAHQGGDDDDVFVALRRQQVDKERRDVEPKRQQVDKERRDVEPKRPATKQPKKLVPIFYDSLNMMRSLFGFGKPDDSSLASPSAGEKASNDSAVSQVTAPAVAPIFDIDNNAAGPVYETKPLSDDEKSVFDRIKADIPELVKNLPAVEPEAQKYVDMEVPLDIEGWLSDECIARYVRARKGVYEDTKRALRKTIEWRAATRPHALRPDAVEIESRTGKMYFNGFDKMARPIIYMYNHRQNTKDADSQIRWVVYTMEASIRHMRPGVEKVILAVDATHWSFSNSVSIGTARKFLDTLANHYPERLSHAIIFNPPKFFVAFYSLLSPFVDPATRAKVAFVNPDAPALEQPDANAEAEAEADTPAPPAVPVAASNSPWIALEKHFERDQLEVDCYGNWRFQYSHDVFWEAVEAEFAQHKAGMLQSTTVATASSS</sequence>
<dbReference type="InterPro" id="IPR001878">
    <property type="entry name" value="Znf_CCHC"/>
</dbReference>
<dbReference type="InterPro" id="IPR036875">
    <property type="entry name" value="Znf_CCHC_sf"/>
</dbReference>
<feature type="region of interest" description="Disordered" evidence="2">
    <location>
        <begin position="1"/>
        <end position="72"/>
    </location>
</feature>
<dbReference type="SMART" id="SM00343">
    <property type="entry name" value="ZnF_C2HC"/>
    <property type="match status" value="4"/>
</dbReference>
<dbReference type="OrthoDB" id="75724at2759"/>
<feature type="compositionally biased region" description="Basic and acidic residues" evidence="2">
    <location>
        <begin position="52"/>
        <end position="65"/>
    </location>
</feature>
<dbReference type="SUPFAM" id="SSF52087">
    <property type="entry name" value="CRAL/TRIO domain"/>
    <property type="match status" value="1"/>
</dbReference>
<dbReference type="Pfam" id="PF00650">
    <property type="entry name" value="CRAL_TRIO"/>
    <property type="match status" value="1"/>
</dbReference>
<dbReference type="EMBL" id="JANBUH010000220">
    <property type="protein sequence ID" value="KAJ2753096.1"/>
    <property type="molecule type" value="Genomic_DNA"/>
</dbReference>
<feature type="compositionally biased region" description="Basic and acidic residues" evidence="2">
    <location>
        <begin position="211"/>
        <end position="234"/>
    </location>
</feature>
<dbReference type="InterPro" id="IPR036865">
    <property type="entry name" value="CRAL-TRIO_dom_sf"/>
</dbReference>
<dbReference type="PROSITE" id="PS50158">
    <property type="entry name" value="ZF_CCHC"/>
    <property type="match status" value="2"/>
</dbReference>
<accession>A0A9W8GYB0</accession>
<feature type="domain" description="CRAL-TRIO" evidence="4">
    <location>
        <begin position="398"/>
        <end position="551"/>
    </location>
</feature>
<dbReference type="SMART" id="SM00516">
    <property type="entry name" value="SEC14"/>
    <property type="match status" value="1"/>
</dbReference>
<name>A0A9W8GYB0_9FUNG</name>
<dbReference type="Gene3D" id="3.40.525.10">
    <property type="entry name" value="CRAL-TRIO lipid binding domain"/>
    <property type="match status" value="1"/>
</dbReference>
<dbReference type="InterPro" id="IPR001251">
    <property type="entry name" value="CRAL-TRIO_dom"/>
</dbReference>
<dbReference type="GO" id="GO:0008270">
    <property type="term" value="F:zinc ion binding"/>
    <property type="evidence" value="ECO:0007669"/>
    <property type="project" value="UniProtKB-KW"/>
</dbReference>
<comment type="caution">
    <text evidence="5">The sequence shown here is derived from an EMBL/GenBank/DDBJ whole genome shotgun (WGS) entry which is preliminary data.</text>
</comment>
<dbReference type="GO" id="GO:0008526">
    <property type="term" value="F:phosphatidylinositol transfer activity"/>
    <property type="evidence" value="ECO:0007669"/>
    <property type="project" value="TreeGrafter"/>
</dbReference>
<feature type="domain" description="CCHC-type" evidence="3">
    <location>
        <begin position="134"/>
        <end position="149"/>
    </location>
</feature>
<gene>
    <name evidence="5" type="ORF">GGI19_003377</name>
</gene>
<organism evidence="5 6">
    <name type="scientific">Coemansia pectinata</name>
    <dbReference type="NCBI Taxonomy" id="1052879"/>
    <lineage>
        <taxon>Eukaryota</taxon>
        <taxon>Fungi</taxon>
        <taxon>Fungi incertae sedis</taxon>
        <taxon>Zoopagomycota</taxon>
        <taxon>Kickxellomycotina</taxon>
        <taxon>Kickxellomycetes</taxon>
        <taxon>Kickxellales</taxon>
        <taxon>Kickxellaceae</taxon>
        <taxon>Coemansia</taxon>
    </lineage>
</organism>
<feature type="domain" description="CCHC-type" evidence="3">
    <location>
        <begin position="84"/>
        <end position="99"/>
    </location>
</feature>
<evidence type="ECO:0000259" key="4">
    <source>
        <dbReference type="PROSITE" id="PS50191"/>
    </source>
</evidence>
<evidence type="ECO:0000313" key="6">
    <source>
        <dbReference type="Proteomes" id="UP001140011"/>
    </source>
</evidence>
<dbReference type="PANTHER" id="PTHR45824:SF29">
    <property type="entry name" value="GH16843P"/>
    <property type="match status" value="1"/>
</dbReference>
<feature type="region of interest" description="Disordered" evidence="2">
    <location>
        <begin position="536"/>
        <end position="557"/>
    </location>
</feature>
<protein>
    <submittedName>
        <fullName evidence="5">Uncharacterized protein</fullName>
    </submittedName>
</protein>
<evidence type="ECO:0000313" key="5">
    <source>
        <dbReference type="EMBL" id="KAJ2753096.1"/>
    </source>
</evidence>
<dbReference type="SUPFAM" id="SSF57756">
    <property type="entry name" value="Retrovirus zinc finger-like domains"/>
    <property type="match status" value="2"/>
</dbReference>
<evidence type="ECO:0000259" key="3">
    <source>
        <dbReference type="PROSITE" id="PS50158"/>
    </source>
</evidence>
<dbReference type="Gene3D" id="4.10.60.10">
    <property type="entry name" value="Zinc finger, CCHC-type"/>
    <property type="match status" value="2"/>
</dbReference>
<dbReference type="AlphaFoldDB" id="A0A9W8GYB0"/>
<dbReference type="PANTHER" id="PTHR45824">
    <property type="entry name" value="GH16843P"/>
    <property type="match status" value="1"/>
</dbReference>
<reference evidence="5" key="1">
    <citation type="submission" date="2022-07" db="EMBL/GenBank/DDBJ databases">
        <title>Phylogenomic reconstructions and comparative analyses of Kickxellomycotina fungi.</title>
        <authorList>
            <person name="Reynolds N.K."/>
            <person name="Stajich J.E."/>
            <person name="Barry K."/>
            <person name="Grigoriev I.V."/>
            <person name="Crous P."/>
            <person name="Smith M.E."/>
        </authorList>
    </citation>
    <scope>NUCLEOTIDE SEQUENCE</scope>
    <source>
        <strain evidence="5">BCRC 34297</strain>
    </source>
</reference>
<dbReference type="PROSITE" id="PS50191">
    <property type="entry name" value="CRAL_TRIO"/>
    <property type="match status" value="1"/>
</dbReference>